<evidence type="ECO:0008006" key="3">
    <source>
        <dbReference type="Google" id="ProtNLM"/>
    </source>
</evidence>
<dbReference type="EMBL" id="BKCJ010527116">
    <property type="protein sequence ID" value="GFA98271.1"/>
    <property type="molecule type" value="Genomic_DNA"/>
</dbReference>
<comment type="caution">
    <text evidence="2">The sequence shown here is derived from an EMBL/GenBank/DDBJ whole genome shotgun (WGS) entry which is preliminary data.</text>
</comment>
<accession>A0A699KNY4</accession>
<feature type="region of interest" description="Disordered" evidence="1">
    <location>
        <begin position="141"/>
        <end position="161"/>
    </location>
</feature>
<gene>
    <name evidence="2" type="ORF">Tci_670243</name>
</gene>
<reference evidence="2" key="1">
    <citation type="journal article" date="2019" name="Sci. Rep.">
        <title>Draft genome of Tanacetum cinerariifolium, the natural source of mosquito coil.</title>
        <authorList>
            <person name="Yamashiro T."/>
            <person name="Shiraishi A."/>
            <person name="Satake H."/>
            <person name="Nakayama K."/>
        </authorList>
    </citation>
    <scope>NUCLEOTIDE SEQUENCE</scope>
</reference>
<name>A0A699KNY4_TANCI</name>
<organism evidence="2">
    <name type="scientific">Tanacetum cinerariifolium</name>
    <name type="common">Dalmatian daisy</name>
    <name type="synonym">Chrysanthemum cinerariifolium</name>
    <dbReference type="NCBI Taxonomy" id="118510"/>
    <lineage>
        <taxon>Eukaryota</taxon>
        <taxon>Viridiplantae</taxon>
        <taxon>Streptophyta</taxon>
        <taxon>Embryophyta</taxon>
        <taxon>Tracheophyta</taxon>
        <taxon>Spermatophyta</taxon>
        <taxon>Magnoliopsida</taxon>
        <taxon>eudicotyledons</taxon>
        <taxon>Gunneridae</taxon>
        <taxon>Pentapetalae</taxon>
        <taxon>asterids</taxon>
        <taxon>campanulids</taxon>
        <taxon>Asterales</taxon>
        <taxon>Asteraceae</taxon>
        <taxon>Asteroideae</taxon>
        <taxon>Anthemideae</taxon>
        <taxon>Anthemidinae</taxon>
        <taxon>Tanacetum</taxon>
    </lineage>
</organism>
<proteinExistence type="predicted"/>
<dbReference type="AlphaFoldDB" id="A0A699KNY4"/>
<feature type="region of interest" description="Disordered" evidence="1">
    <location>
        <begin position="34"/>
        <end position="126"/>
    </location>
</feature>
<evidence type="ECO:0000313" key="2">
    <source>
        <dbReference type="EMBL" id="GFA98271.1"/>
    </source>
</evidence>
<protein>
    <recommendedName>
        <fullName evidence="3">Histone deacetylase 14</fullName>
    </recommendedName>
</protein>
<feature type="compositionally biased region" description="Basic residues" evidence="1">
    <location>
        <begin position="102"/>
        <end position="117"/>
    </location>
</feature>
<evidence type="ECO:0000256" key="1">
    <source>
        <dbReference type="SAM" id="MobiDB-lite"/>
    </source>
</evidence>
<sequence>MLIPGNLITSDIQGESYYQEYLAKVAKHQRYLVGETGSNPDSPIPKLTKTTKKSKPSVPKAALRPPISKPALSQQPKPKPAPAKIQGKKRKLVTKISDKPSQARKSRPGLVSKRRKPISSLSSVDESVAEGPLPLMVIMEPESGKYQPPPKVQGKGKEKVTEEQVAYDLLTLKTPKKKSLADQYIFQRRTPTPIGSSDHDESSSLYAELGLMDSEVESDEDVSRINA</sequence>